<dbReference type="EMBL" id="CM029048">
    <property type="protein sequence ID" value="KAG2579176.1"/>
    <property type="molecule type" value="Genomic_DNA"/>
</dbReference>
<evidence type="ECO:0000256" key="1">
    <source>
        <dbReference type="SAM" id="MobiDB-lite"/>
    </source>
</evidence>
<reference evidence="2" key="1">
    <citation type="submission" date="2020-05" db="EMBL/GenBank/DDBJ databases">
        <title>WGS assembly of Panicum virgatum.</title>
        <authorList>
            <person name="Lovell J.T."/>
            <person name="Jenkins J."/>
            <person name="Shu S."/>
            <person name="Juenger T.E."/>
            <person name="Schmutz J."/>
        </authorList>
    </citation>
    <scope>NUCLEOTIDE SEQUENCE</scope>
    <source>
        <strain evidence="2">AP13</strain>
    </source>
</reference>
<feature type="compositionally biased region" description="Basic and acidic residues" evidence="1">
    <location>
        <begin position="67"/>
        <end position="83"/>
    </location>
</feature>
<dbReference type="Proteomes" id="UP000823388">
    <property type="component" value="Chromosome 6N"/>
</dbReference>
<evidence type="ECO:0000313" key="3">
    <source>
        <dbReference type="Proteomes" id="UP000823388"/>
    </source>
</evidence>
<comment type="caution">
    <text evidence="2">The sequence shown here is derived from an EMBL/GenBank/DDBJ whole genome shotgun (WGS) entry which is preliminary data.</text>
</comment>
<proteinExistence type="predicted"/>
<protein>
    <submittedName>
        <fullName evidence="2">Uncharacterized protein</fullName>
    </submittedName>
</protein>
<feature type="region of interest" description="Disordered" evidence="1">
    <location>
        <begin position="54"/>
        <end position="96"/>
    </location>
</feature>
<sequence length="113" mass="12400">METETWMERGGEGSLAYPRANSCAPNPKRTPSAMTGTSVQLVANTRAHVCCAGSPLLDGMGHRRPKRQDSEPENELVRDHPVEATDGQNGQLGGTTRRWWPCLSQQVWNRGAV</sequence>
<feature type="region of interest" description="Disordered" evidence="1">
    <location>
        <begin position="1"/>
        <end position="34"/>
    </location>
</feature>
<accession>A0A8T0R1I8</accession>
<feature type="compositionally biased region" description="Basic and acidic residues" evidence="1">
    <location>
        <begin position="1"/>
        <end position="11"/>
    </location>
</feature>
<organism evidence="2 3">
    <name type="scientific">Panicum virgatum</name>
    <name type="common">Blackwell switchgrass</name>
    <dbReference type="NCBI Taxonomy" id="38727"/>
    <lineage>
        <taxon>Eukaryota</taxon>
        <taxon>Viridiplantae</taxon>
        <taxon>Streptophyta</taxon>
        <taxon>Embryophyta</taxon>
        <taxon>Tracheophyta</taxon>
        <taxon>Spermatophyta</taxon>
        <taxon>Magnoliopsida</taxon>
        <taxon>Liliopsida</taxon>
        <taxon>Poales</taxon>
        <taxon>Poaceae</taxon>
        <taxon>PACMAD clade</taxon>
        <taxon>Panicoideae</taxon>
        <taxon>Panicodae</taxon>
        <taxon>Paniceae</taxon>
        <taxon>Panicinae</taxon>
        <taxon>Panicum</taxon>
        <taxon>Panicum sect. Hiantes</taxon>
    </lineage>
</organism>
<dbReference type="AlphaFoldDB" id="A0A8T0R1I8"/>
<gene>
    <name evidence="2" type="ORF">PVAP13_6NG197003</name>
</gene>
<keyword evidence="3" id="KW-1185">Reference proteome</keyword>
<name>A0A8T0R1I8_PANVG</name>
<evidence type="ECO:0000313" key="2">
    <source>
        <dbReference type="EMBL" id="KAG2579176.1"/>
    </source>
</evidence>